<comment type="caution">
    <text evidence="2">The sequence shown here is derived from an EMBL/GenBank/DDBJ whole genome shotgun (WGS) entry which is preliminary data.</text>
</comment>
<keyword evidence="1" id="KW-0472">Membrane</keyword>
<evidence type="ECO:0000256" key="1">
    <source>
        <dbReference type="SAM" id="Phobius"/>
    </source>
</evidence>
<name>A0A1F4Y394_9BACT</name>
<dbReference type="InterPro" id="IPR046595">
    <property type="entry name" value="DUF6653"/>
</dbReference>
<evidence type="ECO:0000313" key="3">
    <source>
        <dbReference type="Proteomes" id="UP000176568"/>
    </source>
</evidence>
<proteinExistence type="predicted"/>
<feature type="transmembrane region" description="Helical" evidence="1">
    <location>
        <begin position="27"/>
        <end position="49"/>
    </location>
</feature>
<evidence type="ECO:0000313" key="2">
    <source>
        <dbReference type="EMBL" id="OGC88445.1"/>
    </source>
</evidence>
<keyword evidence="1" id="KW-1133">Transmembrane helix</keyword>
<protein>
    <submittedName>
        <fullName evidence="2">Uncharacterized protein</fullName>
    </submittedName>
</protein>
<feature type="transmembrane region" description="Helical" evidence="1">
    <location>
        <begin position="85"/>
        <end position="103"/>
    </location>
</feature>
<gene>
    <name evidence="2" type="ORF">A2419_01730</name>
</gene>
<accession>A0A1F4Y394</accession>
<organism evidence="2 3">
    <name type="scientific">Candidatus Adlerbacteria bacterium RIFOXYC1_FULL_48_26</name>
    <dbReference type="NCBI Taxonomy" id="1797247"/>
    <lineage>
        <taxon>Bacteria</taxon>
        <taxon>Candidatus Adleribacteriota</taxon>
    </lineage>
</organism>
<dbReference type="EMBL" id="MEXB01000008">
    <property type="protein sequence ID" value="OGC88445.1"/>
    <property type="molecule type" value="Genomic_DNA"/>
</dbReference>
<dbReference type="Pfam" id="PF20358">
    <property type="entry name" value="DUF6653"/>
    <property type="match status" value="1"/>
</dbReference>
<sequence>MAILTEKTWERHANPWSGWSRVLSMPALAAGLYLHNWWILGATGIWLIVNPMLFPKPKNVDSWMSRGVRGEQVYYKAGKKFKKDLPTLLNVLNVPVFFMFIYFAWEQNLIPMILAGLLVMTIKFWFIDRMARLV</sequence>
<keyword evidence="1" id="KW-0812">Transmembrane</keyword>
<dbReference type="STRING" id="1797247.A2419_01730"/>
<dbReference type="AlphaFoldDB" id="A0A1F4Y394"/>
<feature type="transmembrane region" description="Helical" evidence="1">
    <location>
        <begin position="109"/>
        <end position="127"/>
    </location>
</feature>
<dbReference type="Proteomes" id="UP000176568">
    <property type="component" value="Unassembled WGS sequence"/>
</dbReference>
<reference evidence="2 3" key="1">
    <citation type="journal article" date="2016" name="Nat. Commun.">
        <title>Thousands of microbial genomes shed light on interconnected biogeochemical processes in an aquifer system.</title>
        <authorList>
            <person name="Anantharaman K."/>
            <person name="Brown C.T."/>
            <person name="Hug L.A."/>
            <person name="Sharon I."/>
            <person name="Castelle C.J."/>
            <person name="Probst A.J."/>
            <person name="Thomas B.C."/>
            <person name="Singh A."/>
            <person name="Wilkins M.J."/>
            <person name="Karaoz U."/>
            <person name="Brodie E.L."/>
            <person name="Williams K.H."/>
            <person name="Hubbard S.S."/>
            <person name="Banfield J.F."/>
        </authorList>
    </citation>
    <scope>NUCLEOTIDE SEQUENCE [LARGE SCALE GENOMIC DNA]</scope>
</reference>